<name>A0A7R9DGS2_TIMCR</name>
<evidence type="ECO:0000313" key="2">
    <source>
        <dbReference type="EMBL" id="CAD7413345.1"/>
    </source>
</evidence>
<protein>
    <submittedName>
        <fullName evidence="2">Uncharacterized protein</fullName>
    </submittedName>
</protein>
<feature type="compositionally biased region" description="Acidic residues" evidence="1">
    <location>
        <begin position="1"/>
        <end position="14"/>
    </location>
</feature>
<gene>
    <name evidence="2" type="ORF">TCEB3V08_LOCUS11736</name>
</gene>
<dbReference type="EMBL" id="OC323624">
    <property type="protein sequence ID" value="CAD7413345.1"/>
    <property type="molecule type" value="Genomic_DNA"/>
</dbReference>
<feature type="compositionally biased region" description="Basic and acidic residues" evidence="1">
    <location>
        <begin position="37"/>
        <end position="46"/>
    </location>
</feature>
<sequence>MDVEEPATEDDEDVNVNNFSVESPQPSPKTATSLQRSNHESPDGKRKTPPLPKKLSMKARMTERMVHPPKVQMKIKRAHLVLPMVDHMNLGVDNTVHLDNLG</sequence>
<dbReference type="AlphaFoldDB" id="A0A7R9DGS2"/>
<proteinExistence type="predicted"/>
<accession>A0A7R9DGS2</accession>
<feature type="compositionally biased region" description="Polar residues" evidence="1">
    <location>
        <begin position="15"/>
        <end position="36"/>
    </location>
</feature>
<reference evidence="2" key="1">
    <citation type="submission" date="2020-11" db="EMBL/GenBank/DDBJ databases">
        <authorList>
            <person name="Tran Van P."/>
        </authorList>
    </citation>
    <scope>NUCLEOTIDE SEQUENCE</scope>
</reference>
<feature type="region of interest" description="Disordered" evidence="1">
    <location>
        <begin position="1"/>
        <end position="68"/>
    </location>
</feature>
<evidence type="ECO:0000256" key="1">
    <source>
        <dbReference type="SAM" id="MobiDB-lite"/>
    </source>
</evidence>
<organism evidence="2">
    <name type="scientific">Timema cristinae</name>
    <name type="common">Walking stick</name>
    <dbReference type="NCBI Taxonomy" id="61476"/>
    <lineage>
        <taxon>Eukaryota</taxon>
        <taxon>Metazoa</taxon>
        <taxon>Ecdysozoa</taxon>
        <taxon>Arthropoda</taxon>
        <taxon>Hexapoda</taxon>
        <taxon>Insecta</taxon>
        <taxon>Pterygota</taxon>
        <taxon>Neoptera</taxon>
        <taxon>Polyneoptera</taxon>
        <taxon>Phasmatodea</taxon>
        <taxon>Timematodea</taxon>
        <taxon>Timematoidea</taxon>
        <taxon>Timematidae</taxon>
        <taxon>Timema</taxon>
    </lineage>
</organism>